<comment type="caution">
    <text evidence="1">The sequence shown here is derived from an EMBL/GenBank/DDBJ whole genome shotgun (WGS) entry which is preliminary data.</text>
</comment>
<keyword evidence="2" id="KW-1185">Reference proteome</keyword>
<dbReference type="AlphaFoldDB" id="A0A9Q1BYX6"/>
<dbReference type="Proteomes" id="UP001152320">
    <property type="component" value="Chromosome 10"/>
</dbReference>
<dbReference type="EMBL" id="JAIZAY010000010">
    <property type="protein sequence ID" value="KAJ8035109.1"/>
    <property type="molecule type" value="Genomic_DNA"/>
</dbReference>
<evidence type="ECO:0000313" key="2">
    <source>
        <dbReference type="Proteomes" id="UP001152320"/>
    </source>
</evidence>
<evidence type="ECO:0000313" key="1">
    <source>
        <dbReference type="EMBL" id="KAJ8035109.1"/>
    </source>
</evidence>
<protein>
    <submittedName>
        <fullName evidence="1">Uncharacterized protein</fullName>
    </submittedName>
</protein>
<sequence length="361" mass="41315">MDQLQTALEHWVTSCPEASHSYLEENILAKSEVYNYYKEHPREGENSKSKTEKAESGEQFLQDATFSNLLKEVIKCVGHIGAQRLVRKYRELNVDTFTDSQIATLTGQSFLNLLQQEDLLTDDMESLSRLKKALDDSLLLRASHLVNTYVNKNDPWLQQLISTTSRVISYDWEIFAIEDLSLETETVKEIIRAHSDVSDQLRAALDRWVTSCPDASKSYLEENILPKSKVYDCNREHPREGENSKSSAKFLQDATFSNLLKEVVKCIGLIGAQRLVRKYRELNVDTPTDSQIATLTGQSFLNLLQKENLWTDDMESLSRLKKALDDSLLFRASHLVDTYITKKEKLEKNLSPTETVLQQIT</sequence>
<name>A0A9Q1BYX6_HOLLE</name>
<reference evidence="1" key="1">
    <citation type="submission" date="2021-10" db="EMBL/GenBank/DDBJ databases">
        <title>Tropical sea cucumber genome reveals ecological adaptation and Cuvierian tubules defense mechanism.</title>
        <authorList>
            <person name="Chen T."/>
        </authorList>
    </citation>
    <scope>NUCLEOTIDE SEQUENCE</scope>
    <source>
        <strain evidence="1">Nanhai2018</strain>
        <tissue evidence="1">Muscle</tissue>
    </source>
</reference>
<proteinExistence type="predicted"/>
<organism evidence="1 2">
    <name type="scientific">Holothuria leucospilota</name>
    <name type="common">Black long sea cucumber</name>
    <name type="synonym">Mertensiothuria leucospilota</name>
    <dbReference type="NCBI Taxonomy" id="206669"/>
    <lineage>
        <taxon>Eukaryota</taxon>
        <taxon>Metazoa</taxon>
        <taxon>Echinodermata</taxon>
        <taxon>Eleutherozoa</taxon>
        <taxon>Echinozoa</taxon>
        <taxon>Holothuroidea</taxon>
        <taxon>Aspidochirotacea</taxon>
        <taxon>Aspidochirotida</taxon>
        <taxon>Holothuriidae</taxon>
        <taxon>Holothuria</taxon>
    </lineage>
</organism>
<accession>A0A9Q1BYX6</accession>
<gene>
    <name evidence="1" type="ORF">HOLleu_22225</name>
</gene>